<evidence type="ECO:0000313" key="2">
    <source>
        <dbReference type="EMBL" id="KIR64611.1"/>
    </source>
</evidence>
<dbReference type="Gene3D" id="3.40.50.80">
    <property type="entry name" value="Nucleotide-binding domain of ferredoxin-NADP reductase (FNR) module"/>
    <property type="match status" value="1"/>
</dbReference>
<dbReference type="SUPFAM" id="SSF63380">
    <property type="entry name" value="Riboflavin synthase domain-like"/>
    <property type="match status" value="1"/>
</dbReference>
<dbReference type="EMBL" id="JXSX01000001">
    <property type="protein sequence ID" value="KIR64611.1"/>
    <property type="molecule type" value="Genomic_DNA"/>
</dbReference>
<dbReference type="Gene3D" id="2.40.30.10">
    <property type="entry name" value="Translation factors"/>
    <property type="match status" value="1"/>
</dbReference>
<keyword evidence="3" id="KW-1185">Reference proteome</keyword>
<dbReference type="PROSITE" id="PS51384">
    <property type="entry name" value="FAD_FR"/>
    <property type="match status" value="1"/>
</dbReference>
<gene>
    <name evidence="2" type="ORF">TK50_02935</name>
</gene>
<dbReference type="Pfam" id="PF04954">
    <property type="entry name" value="SIP"/>
    <property type="match status" value="1"/>
</dbReference>
<dbReference type="Pfam" id="PF08021">
    <property type="entry name" value="FAD_binding_9"/>
    <property type="match status" value="1"/>
</dbReference>
<dbReference type="PANTHER" id="PTHR30157:SF0">
    <property type="entry name" value="NADPH-DEPENDENT FERRIC-CHELATE REDUCTASE"/>
    <property type="match status" value="1"/>
</dbReference>
<sequence>MTDTLTRPGFWTATVHETRRLTPHLQRVVLGGPDLARFPALGVPDESVTLYFPRPGEPAPPPMTLRGEVWGYHDEPHPPTGRNYSVRDFDPVGARLTVDFALHDHGPATSWARRAETGTGLLLWRCRAWFRPPADTRWLVLAADLAGLPAATRIVAERTPGVPVRVLVDLPDTADARDLFAAAGDDPAVQIDVRVGVGNGHGPGSLVDRLRETTLPDGPGYVWVAGEAGECRQARSVLRTVHHLPRDRAVCVGYWRTDAADWEHRYARFRPLLDQVYQDALAAGLNPVEAGDRMEEALERMTR</sequence>
<dbReference type="InterPro" id="IPR017938">
    <property type="entry name" value="Riboflavin_synthase-like_b-brl"/>
</dbReference>
<evidence type="ECO:0000313" key="3">
    <source>
        <dbReference type="Proteomes" id="UP000032254"/>
    </source>
</evidence>
<proteinExistence type="predicted"/>
<dbReference type="GO" id="GO:0016491">
    <property type="term" value="F:oxidoreductase activity"/>
    <property type="evidence" value="ECO:0007669"/>
    <property type="project" value="InterPro"/>
</dbReference>
<dbReference type="CDD" id="cd06193">
    <property type="entry name" value="siderophore_interacting"/>
    <property type="match status" value="1"/>
</dbReference>
<dbReference type="InterPro" id="IPR039261">
    <property type="entry name" value="FNR_nucleotide-bd"/>
</dbReference>
<evidence type="ECO:0000259" key="1">
    <source>
        <dbReference type="PROSITE" id="PS51384"/>
    </source>
</evidence>
<dbReference type="OrthoDB" id="3211041at2"/>
<protein>
    <recommendedName>
        <fullName evidence="1">FAD-binding FR-type domain-containing protein</fullName>
    </recommendedName>
</protein>
<dbReference type="Proteomes" id="UP000032254">
    <property type="component" value="Unassembled WGS sequence"/>
</dbReference>
<dbReference type="InterPro" id="IPR017927">
    <property type="entry name" value="FAD-bd_FR_type"/>
</dbReference>
<dbReference type="AlphaFoldDB" id="A0A0D0X0C7"/>
<dbReference type="InterPro" id="IPR007037">
    <property type="entry name" value="SIP_rossman_dom"/>
</dbReference>
<dbReference type="PATRIC" id="fig|47853.6.peg.632"/>
<feature type="domain" description="FAD-binding FR-type" evidence="1">
    <location>
        <begin position="8"/>
        <end position="133"/>
    </location>
</feature>
<dbReference type="PANTHER" id="PTHR30157">
    <property type="entry name" value="FERRIC REDUCTASE, NADPH-DEPENDENT"/>
    <property type="match status" value="1"/>
</dbReference>
<dbReference type="GeneID" id="301303128"/>
<organism evidence="2 3">
    <name type="scientific">Micromonospora haikouensis</name>
    <dbReference type="NCBI Taxonomy" id="686309"/>
    <lineage>
        <taxon>Bacteria</taxon>
        <taxon>Bacillati</taxon>
        <taxon>Actinomycetota</taxon>
        <taxon>Actinomycetes</taxon>
        <taxon>Micromonosporales</taxon>
        <taxon>Micromonosporaceae</taxon>
        <taxon>Micromonospora</taxon>
    </lineage>
</organism>
<dbReference type="RefSeq" id="WP_043961281.1">
    <property type="nucleotide sequence ID" value="NZ_JXSX01000001.1"/>
</dbReference>
<name>A0A0D0X0C7_9ACTN</name>
<accession>A0A0D0X0C7</accession>
<dbReference type="InterPro" id="IPR039374">
    <property type="entry name" value="SIP_fam"/>
</dbReference>
<dbReference type="InterPro" id="IPR013113">
    <property type="entry name" value="SIP_FAD-bd"/>
</dbReference>
<reference evidence="2 3" key="1">
    <citation type="submission" date="2015-01" db="EMBL/GenBank/DDBJ databases">
        <title>Sequencing and annotation of Micromonospora carbonacea strain JXNU-1 genome.</title>
        <authorList>
            <person name="Long Z."/>
            <person name="Huang Y."/>
            <person name="Jiang Y."/>
        </authorList>
    </citation>
    <scope>NUCLEOTIDE SEQUENCE [LARGE SCALE GENOMIC DNA]</scope>
    <source>
        <strain evidence="2 3">JXNU-1</strain>
    </source>
</reference>
<comment type="caution">
    <text evidence="2">The sequence shown here is derived from an EMBL/GenBank/DDBJ whole genome shotgun (WGS) entry which is preliminary data.</text>
</comment>